<evidence type="ECO:0000313" key="3">
    <source>
        <dbReference type="EMBL" id="MFD2066443.1"/>
    </source>
</evidence>
<dbReference type="InterPro" id="IPR045743">
    <property type="entry name" value="DUF6089"/>
</dbReference>
<dbReference type="RefSeq" id="WP_229960196.1">
    <property type="nucleotide sequence ID" value="NZ_JAJJWI010000007.1"/>
</dbReference>
<dbReference type="InterPro" id="IPR011250">
    <property type="entry name" value="OMP/PagP_B-barrel"/>
</dbReference>
<organism evidence="3 4">
    <name type="scientific">Pontibacter silvestris</name>
    <dbReference type="NCBI Taxonomy" id="2305183"/>
    <lineage>
        <taxon>Bacteria</taxon>
        <taxon>Pseudomonadati</taxon>
        <taxon>Bacteroidota</taxon>
        <taxon>Cytophagia</taxon>
        <taxon>Cytophagales</taxon>
        <taxon>Hymenobacteraceae</taxon>
        <taxon>Pontibacter</taxon>
    </lineage>
</organism>
<evidence type="ECO:0000313" key="4">
    <source>
        <dbReference type="Proteomes" id="UP001597369"/>
    </source>
</evidence>
<dbReference type="SUPFAM" id="SSF56925">
    <property type="entry name" value="OMPA-like"/>
    <property type="match status" value="1"/>
</dbReference>
<dbReference type="EMBL" id="JBHUHV010000019">
    <property type="protein sequence ID" value="MFD2066443.1"/>
    <property type="molecule type" value="Genomic_DNA"/>
</dbReference>
<reference evidence="4" key="1">
    <citation type="journal article" date="2019" name="Int. J. Syst. Evol. Microbiol.">
        <title>The Global Catalogue of Microorganisms (GCM) 10K type strain sequencing project: providing services to taxonomists for standard genome sequencing and annotation.</title>
        <authorList>
            <consortium name="The Broad Institute Genomics Platform"/>
            <consortium name="The Broad Institute Genome Sequencing Center for Infectious Disease"/>
            <person name="Wu L."/>
            <person name="Ma J."/>
        </authorList>
    </citation>
    <scope>NUCLEOTIDE SEQUENCE [LARGE SCALE GENOMIC DNA]</scope>
    <source>
        <strain evidence="4">JCM 16545</strain>
    </source>
</reference>
<keyword evidence="1" id="KW-0732">Signal</keyword>
<accession>A0ABW4WUT4</accession>
<feature type="domain" description="DUF6089" evidence="2">
    <location>
        <begin position="188"/>
        <end position="241"/>
    </location>
</feature>
<feature type="domain" description="DUF6089" evidence="2">
    <location>
        <begin position="28"/>
        <end position="166"/>
    </location>
</feature>
<comment type="caution">
    <text evidence="3">The sequence shown here is derived from an EMBL/GenBank/DDBJ whole genome shotgun (WGS) entry which is preliminary data.</text>
</comment>
<dbReference type="Pfam" id="PF19573">
    <property type="entry name" value="DUF6089"/>
    <property type="match status" value="2"/>
</dbReference>
<proteinExistence type="predicted"/>
<protein>
    <submittedName>
        <fullName evidence="3">DUF6089 family protein</fullName>
    </submittedName>
</protein>
<evidence type="ECO:0000259" key="2">
    <source>
        <dbReference type="Pfam" id="PF19573"/>
    </source>
</evidence>
<evidence type="ECO:0000256" key="1">
    <source>
        <dbReference type="SAM" id="SignalP"/>
    </source>
</evidence>
<gene>
    <name evidence="3" type="ORF">ACFSKU_06060</name>
</gene>
<name>A0ABW4WUT4_9BACT</name>
<feature type="signal peptide" evidence="1">
    <location>
        <begin position="1"/>
        <end position="24"/>
    </location>
</feature>
<dbReference type="Proteomes" id="UP001597369">
    <property type="component" value="Unassembled WGS sequence"/>
</dbReference>
<keyword evidence="4" id="KW-1185">Reference proteome</keyword>
<sequence>MKKSCTLFLLLIFVVTLVVTDAEAQRFTERSRYASIGVNIGAMNYLGDIVPAPHFTSFRAKSTRPSIGVTYTYRLYPRVSVRGGFQWGRIMGDDVLSASVDEAENADRFRRNLSFRNDIKELSAVAVIDLFENRRTYSRRPSFVPYGFVGLSVFHHNPKAYYENGSRGLAAEDDIPTGWYALQPLGTEGQYVENGNYPDPYKRVQIAIPFGLGFRFRIDRLWDLGLEVGWRKTFTDYLDDASTGYAWKQDILNGGGDNPKAAAILSDRSAASGFNTVADPSGTPYDIVPGYGSPANTMRGDRTDDDWLINVNLSINYIIIPNTRRPKFR</sequence>
<feature type="chain" id="PRO_5046754830" evidence="1">
    <location>
        <begin position="25"/>
        <end position="329"/>
    </location>
</feature>